<feature type="chain" id="PRO_5040958771" evidence="2">
    <location>
        <begin position="26"/>
        <end position="267"/>
    </location>
</feature>
<organism evidence="3 4">
    <name type="scientific">Desmophyllum pertusum</name>
    <dbReference type="NCBI Taxonomy" id="174260"/>
    <lineage>
        <taxon>Eukaryota</taxon>
        <taxon>Metazoa</taxon>
        <taxon>Cnidaria</taxon>
        <taxon>Anthozoa</taxon>
        <taxon>Hexacorallia</taxon>
        <taxon>Scleractinia</taxon>
        <taxon>Caryophylliina</taxon>
        <taxon>Caryophylliidae</taxon>
        <taxon>Desmophyllum</taxon>
    </lineage>
</organism>
<feature type="signal peptide" evidence="2">
    <location>
        <begin position="1"/>
        <end position="25"/>
    </location>
</feature>
<dbReference type="Proteomes" id="UP001163046">
    <property type="component" value="Unassembled WGS sequence"/>
</dbReference>
<gene>
    <name evidence="3" type="ORF">OS493_032495</name>
</gene>
<keyword evidence="2" id="KW-0732">Signal</keyword>
<dbReference type="OrthoDB" id="6009742at2759"/>
<feature type="region of interest" description="Disordered" evidence="1">
    <location>
        <begin position="152"/>
        <end position="175"/>
    </location>
</feature>
<evidence type="ECO:0000313" key="3">
    <source>
        <dbReference type="EMBL" id="KAJ7382857.1"/>
    </source>
</evidence>
<dbReference type="EMBL" id="MU825913">
    <property type="protein sequence ID" value="KAJ7382857.1"/>
    <property type="molecule type" value="Genomic_DNA"/>
</dbReference>
<evidence type="ECO:0000256" key="1">
    <source>
        <dbReference type="SAM" id="MobiDB-lite"/>
    </source>
</evidence>
<dbReference type="AlphaFoldDB" id="A0A9X0D0N3"/>
<sequence length="267" mass="31197">MTSHKYWGGIHPWFHRTMMFKTVLLSQLFITDHIWKKDFCSERIIHVLELVLQGVMRGEIQSFFISGYNLLSVADHENKLRQCVVEEIRDAESDERLEMARTMEEAREIKQQIRFTELNTTELDEDAYKILIQIWSVFGSFLQAVTGHSSRRTKTCWPRSSTSEPGRRERNSSLSTRAFPNMKSSRFLFRQVAFEWLEDLADCYIEGDNSTLPNLHKAVSLEFSASGFFHDVADVTMKEGSDRGLDSLKQRLKEYLFMVPDNYLKCL</sequence>
<proteinExistence type="predicted"/>
<reference evidence="3" key="1">
    <citation type="submission" date="2023-01" db="EMBL/GenBank/DDBJ databases">
        <title>Genome assembly of the deep-sea coral Lophelia pertusa.</title>
        <authorList>
            <person name="Herrera S."/>
            <person name="Cordes E."/>
        </authorList>
    </citation>
    <scope>NUCLEOTIDE SEQUENCE</scope>
    <source>
        <strain evidence="3">USNM1676648</strain>
        <tissue evidence="3">Polyp</tissue>
    </source>
</reference>
<name>A0A9X0D0N3_9CNID</name>
<evidence type="ECO:0000256" key="2">
    <source>
        <dbReference type="SAM" id="SignalP"/>
    </source>
</evidence>
<keyword evidence="4" id="KW-1185">Reference proteome</keyword>
<evidence type="ECO:0000313" key="4">
    <source>
        <dbReference type="Proteomes" id="UP001163046"/>
    </source>
</evidence>
<comment type="caution">
    <text evidence="3">The sequence shown here is derived from an EMBL/GenBank/DDBJ whole genome shotgun (WGS) entry which is preliminary data.</text>
</comment>
<accession>A0A9X0D0N3</accession>
<dbReference type="Gene3D" id="1.10.1410.40">
    <property type="match status" value="1"/>
</dbReference>
<protein>
    <submittedName>
        <fullName evidence="3">Uncharacterized protein</fullName>
    </submittedName>
</protein>